<dbReference type="RefSeq" id="XP_028541463.1">
    <property type="nucleotide sequence ID" value="XM_028685662.1"/>
</dbReference>
<feature type="region of interest" description="Disordered" evidence="7">
    <location>
        <begin position="468"/>
        <end position="568"/>
    </location>
</feature>
<dbReference type="FunFam" id="3.40.50.300:FF:001247">
    <property type="entry name" value="Erythrocyte membrane-associated antigen"/>
    <property type="match status" value="1"/>
</dbReference>
<feature type="region of interest" description="Disordered" evidence="7">
    <location>
        <begin position="124"/>
        <end position="150"/>
    </location>
</feature>
<dbReference type="FunFam" id="3.40.50.300:FF:000326">
    <property type="entry name" value="P-loop containing nucleoside triphosphate hydrolase"/>
    <property type="match status" value="1"/>
</dbReference>
<feature type="region of interest" description="Disordered" evidence="7">
    <location>
        <begin position="180"/>
        <end position="208"/>
    </location>
</feature>
<dbReference type="OrthoDB" id="6513042at2759"/>
<evidence type="ECO:0000256" key="5">
    <source>
        <dbReference type="ARBA" id="ARBA00022840"/>
    </source>
</evidence>
<feature type="compositionally biased region" description="Basic residues" evidence="7">
    <location>
        <begin position="494"/>
        <end position="509"/>
    </location>
</feature>
<dbReference type="Pfam" id="PF13086">
    <property type="entry name" value="AAA_11"/>
    <property type="match status" value="2"/>
</dbReference>
<comment type="catalytic activity">
    <reaction evidence="6">
        <text>ATP + H2O = ADP + phosphate + H(+)</text>
        <dbReference type="Rhea" id="RHEA:13065"/>
        <dbReference type="ChEBI" id="CHEBI:15377"/>
        <dbReference type="ChEBI" id="CHEBI:15378"/>
        <dbReference type="ChEBI" id="CHEBI:30616"/>
        <dbReference type="ChEBI" id="CHEBI:43474"/>
        <dbReference type="ChEBI" id="CHEBI:456216"/>
        <dbReference type="EC" id="3.6.4.12"/>
    </reaction>
    <physiologicalReaction direction="left-to-right" evidence="6">
        <dbReference type="Rhea" id="RHEA:13066"/>
    </physiologicalReaction>
</comment>
<feature type="compositionally biased region" description="Low complexity" evidence="7">
    <location>
        <begin position="1396"/>
        <end position="1415"/>
    </location>
</feature>
<dbReference type="PANTHER" id="PTHR43788:SF16">
    <property type="entry name" value="HELICASE WITH ZINC FINGER 2"/>
    <property type="match status" value="1"/>
</dbReference>
<keyword evidence="3" id="KW-0378">Hydrolase</keyword>
<dbReference type="InterPro" id="IPR050534">
    <property type="entry name" value="Coronavir_polyprotein_1ab"/>
</dbReference>
<feature type="compositionally biased region" description="Low complexity" evidence="7">
    <location>
        <begin position="510"/>
        <end position="552"/>
    </location>
</feature>
<evidence type="ECO:0000259" key="8">
    <source>
        <dbReference type="SMART" id="SM00487"/>
    </source>
</evidence>
<dbReference type="InterPro" id="IPR047187">
    <property type="entry name" value="SF1_C_Upf1"/>
</dbReference>
<feature type="compositionally biased region" description="Low complexity" evidence="7">
    <location>
        <begin position="330"/>
        <end position="348"/>
    </location>
</feature>
<dbReference type="InterPro" id="IPR041679">
    <property type="entry name" value="DNA2/NAM7-like_C"/>
</dbReference>
<evidence type="ECO:0000313" key="9">
    <source>
        <dbReference type="EMBL" id="GAW78874.1"/>
    </source>
</evidence>
<comment type="similarity">
    <text evidence="1">Belongs to the DNA2/NAM7 helicase family.</text>
</comment>
<dbReference type="InterPro" id="IPR027417">
    <property type="entry name" value="P-loop_NTPase"/>
</dbReference>
<protein>
    <recommendedName>
        <fullName evidence="8">Helicase ATP-binding domain-containing protein</fullName>
    </recommendedName>
</protein>
<evidence type="ECO:0000256" key="7">
    <source>
        <dbReference type="SAM" id="MobiDB-lite"/>
    </source>
</evidence>
<dbReference type="Proteomes" id="UP000195521">
    <property type="component" value="Unassembled WGS sequence"/>
</dbReference>
<gene>
    <name evidence="9" type="ORF">PGO_010180</name>
</gene>
<dbReference type="InterPro" id="IPR014001">
    <property type="entry name" value="Helicase_ATP-bd"/>
</dbReference>
<feature type="compositionally biased region" description="Basic residues" evidence="7">
    <location>
        <begin position="553"/>
        <end position="562"/>
    </location>
</feature>
<sequence>MILRRPQKSSASCRYMYIFSLINLLKTTANGLTKSTYTYIPNSNFYFSQIQKKAYKLIFGNCSNKENYNAYVYKSYKKYKMNKKFSNSINMNKINENENVLKDNNNIPAFNKNNSDAKNYGNFNQSGRNSAFGKRYSHGSKSKSKISSNSYIGGGNNNSYVSNSNIGSGGGSKYTTSHNYSSAYLGNRPGNNSSAHNKKMSNKNEESNYSLSETKLNTNANYMNSNVKENKCGYPMNSNDSNTPLSNDSNKINQYNTKMSTFNKDNMLLKSVKEEKMYNNNGLGLNSSLNNCDNNVSSNIDNTKNNMNNNIGNSSVNSARANYQESNTMKSSSYRNRKSGSSGNNKNKSMSEKKTSMEGINSSSLKGNERFSHINDNCSSSTKYNAKNAFISNKKNISTHNTNLSSTSNNNFKKDSENIILSQDNFKREVLDDVLNNNMNIPELSKNVDVIMDTNMNQKDSILNDVNAFTSTSNNNRTGNTRGGNGRSSNGRSSNRRSSKSQRGRRRRNNNGSINNGSGNNGNGNSKSMNSSISNRNGNGNNSKRNSNSKRSSNNHKNRRSSKSNASMFKLNSMMKNKDEQINENFENQLPENECMQDNSNNLRGTSENQPIHSIRNRNSKMAQYNSSGPISNGSTVDNNGIRMQNVSNTNNMNNMHNVQNLHTMKIQEQGKIGLRENEKKDSVIMGMNTRNISYDSKANNYNKEANPTEIYESKKDDSYANYSTSNIMSNMNNLNSSMNNTNSSMNNLNSSMNNTNSSMNNTNSSMNNTNSSMNNTKNSMNNMNSMSTIANLNNINSMSNMSTVTNTNNISTVSNAMEDQYCGNNQNKQSCNTNSQSSYLNMESDAFLFYDFNEFLNYMYKDENILTLFYIRKNYLKAESREEFVNENDKVQYSIIWSFANDEKITVTGTHSTKKLSKKVCVKKILLKLKNISLLELDQMTKWMINNLNVMLKVEHKNMESKLNNNNMYCTTIEWKVNNKIYQASGVHVNEKISEIIATHKLYMLLYDIKDQLIKEMEGTKMLNHHGVSGPMKSMDNSLFDKMMNNSHKGYDDHGSNKIGVKYEYGKGQMIPNRNMMDVTSLYKCGITANKDYNIQGLNNYNTYFNPNDGILRTPCANNPMMHSVQGVVVGNVNPFVRSGNNNMELANAGALNANNNPNMNLMNYQNVNNINMPILNDKNFGIGVGPNMNGLINNPSMVTAAPVISDPSELIAYHLTKQDSGSIQMLRNNIASRYKVHQTENFEQVYNLFKCTLEWDWKNGKIACKAKSVGYGTTKNLAKCEAAYDMLVKNNLIEYISATDRKNAQYIRDLIQKDVTKALNLAIQFIMQYSSNAWSIFLIYLLRELLIDGNYDHINRLLTTVVEVSKEGRIEADKIKNESNNINGLNGGGGVGGNTNVSNSRMDPNNLHRSNRLNNNGTNNCLYNINPDGENYVDSSSSLFFCHPYIKNVSENSNYVHKLVSIDLWEKLIDECVIVLNDKLCFHCISLLKEVELDYSIFISKCAHDYYKKYRIMLALELQANLSQSIQEKKDFEYLHENKSLLLKVKSATMPILSFTCTLTLEEKEWMKSTQMREDDIVLLKPCDLLLTDEDAWASSLIGTITSTKSDNTIYNINVRIFSAENTRKANVKYSKYKLFLLLNIVTHERMLQALRSITFISSIPTTYQSPYVFTPEIRFLILHSYNKYSKHIAQTGKLNNEIAEYEKIKMDFHNNESMKNNAQEDLLSQYSGQAKNPYEDLLNDALNRQIGKTHTDDIDKYLIESINLPTNLPLNDSQKLACLSALTRRLTLVQGPPGTGKTHVACAIIDSWHRQNSNKKILAVADSNVAANNLVEGLKKRNIQAVRVGAGSDSDFHEEAIMDFHRYKDLLKLRKNNLQKEAKVMKALLFLEAVKKYNVVIATCVGSGHEIFDNEKFERVIIDECAQSIEPSNLIPLGHYCNNLVLIGDHKQLPPTIISSDATKLGLDKSLLERFVMAKIAPVHLLTTQRRMHLSICTFPNIHFYDNKLKTENVTEENRPIIKGFLWPNPKCRLAFIDVSLGKQGSKFENAYGTSKFNLYEIEPLISVLKSIVNEGCVSVDEIGILTAYDAQKVKLKKAVQDAFPYEAACRIEIDSIDGFQGKEKDLILFSAVRSNANNELGFLKDARRLNVMLTRAKRGVILFGDQFTLANDPENWLPWLNWISSKRAVVHITKLNEHLENADYSLLDKLNKINKAVNLKSINISDDYYLYGNDTGFSNDYNEPQIYNQNEDNTFTAGLNDTKEEVDQVEEIVENWEDLL</sequence>
<dbReference type="GO" id="GO:0005524">
    <property type="term" value="F:ATP binding"/>
    <property type="evidence" value="ECO:0007669"/>
    <property type="project" value="UniProtKB-KW"/>
</dbReference>
<evidence type="ECO:0000256" key="4">
    <source>
        <dbReference type="ARBA" id="ARBA00022806"/>
    </source>
</evidence>
<evidence type="ECO:0000313" key="10">
    <source>
        <dbReference type="Proteomes" id="UP000195521"/>
    </source>
</evidence>
<evidence type="ECO:0000256" key="1">
    <source>
        <dbReference type="ARBA" id="ARBA00007913"/>
    </source>
</evidence>
<dbReference type="Gene3D" id="3.40.50.300">
    <property type="entry name" value="P-loop containing nucleotide triphosphate hydrolases"/>
    <property type="match status" value="2"/>
</dbReference>
<evidence type="ECO:0000256" key="3">
    <source>
        <dbReference type="ARBA" id="ARBA00022801"/>
    </source>
</evidence>
<reference evidence="10" key="1">
    <citation type="submission" date="2017-04" db="EMBL/GenBank/DDBJ databases">
        <title>Plasmodium gonderi genome.</title>
        <authorList>
            <person name="Arisue N."/>
            <person name="Honma H."/>
            <person name="Kawai S."/>
            <person name="Tougan T."/>
            <person name="Tanabe K."/>
            <person name="Horii T."/>
        </authorList>
    </citation>
    <scope>NUCLEOTIDE SEQUENCE [LARGE SCALE GENOMIC DNA]</scope>
    <source>
        <strain evidence="10">ATCC 30045</strain>
    </source>
</reference>
<name>A0A1Y1JFL0_PLAGO</name>
<dbReference type="GO" id="GO:0043139">
    <property type="term" value="F:5'-3' DNA helicase activity"/>
    <property type="evidence" value="ECO:0007669"/>
    <property type="project" value="TreeGrafter"/>
</dbReference>
<keyword evidence="2" id="KW-0547">Nucleotide-binding</keyword>
<proteinExistence type="inferred from homology"/>
<accession>A0A1Y1JFL0</accession>
<evidence type="ECO:0000256" key="6">
    <source>
        <dbReference type="ARBA" id="ARBA00048432"/>
    </source>
</evidence>
<keyword evidence="4" id="KW-0347">Helicase</keyword>
<feature type="region of interest" description="Disordered" evidence="7">
    <location>
        <begin position="1388"/>
        <end position="1415"/>
    </location>
</feature>
<feature type="compositionally biased region" description="Basic residues" evidence="7">
    <location>
        <begin position="135"/>
        <end position="144"/>
    </location>
</feature>
<dbReference type="EMBL" id="BDQF01000001">
    <property type="protein sequence ID" value="GAW78874.1"/>
    <property type="molecule type" value="Genomic_DNA"/>
</dbReference>
<dbReference type="GeneID" id="39745568"/>
<evidence type="ECO:0000256" key="2">
    <source>
        <dbReference type="ARBA" id="ARBA00022741"/>
    </source>
</evidence>
<dbReference type="GO" id="GO:0016787">
    <property type="term" value="F:hydrolase activity"/>
    <property type="evidence" value="ECO:0007669"/>
    <property type="project" value="UniProtKB-KW"/>
</dbReference>
<organism evidence="9 10">
    <name type="scientific">Plasmodium gonderi</name>
    <dbReference type="NCBI Taxonomy" id="77519"/>
    <lineage>
        <taxon>Eukaryota</taxon>
        <taxon>Sar</taxon>
        <taxon>Alveolata</taxon>
        <taxon>Apicomplexa</taxon>
        <taxon>Aconoidasida</taxon>
        <taxon>Haemosporida</taxon>
        <taxon>Plasmodiidae</taxon>
        <taxon>Plasmodium</taxon>
        <taxon>Plasmodium (Plasmodium)</taxon>
    </lineage>
</organism>
<dbReference type="SMART" id="SM00487">
    <property type="entry name" value="DEXDc"/>
    <property type="match status" value="1"/>
</dbReference>
<dbReference type="CDD" id="cd18808">
    <property type="entry name" value="SF1_C_Upf1"/>
    <property type="match status" value="1"/>
</dbReference>
<dbReference type="Pfam" id="PF13087">
    <property type="entry name" value="AAA_12"/>
    <property type="match status" value="1"/>
</dbReference>
<feature type="compositionally biased region" description="Polar residues" evidence="7">
    <location>
        <begin position="180"/>
        <end position="195"/>
    </location>
</feature>
<feature type="domain" description="Helicase ATP-binding" evidence="8">
    <location>
        <begin position="1769"/>
        <end position="2004"/>
    </location>
</feature>
<dbReference type="OMA" id="DSWHRQN"/>
<feature type="region of interest" description="Disordered" evidence="7">
    <location>
        <begin position="296"/>
        <end position="371"/>
    </location>
</feature>
<comment type="caution">
    <text evidence="9">The sequence shown here is derived from an EMBL/GenBank/DDBJ whole genome shotgun (WGS) entry which is preliminary data.</text>
</comment>
<dbReference type="GO" id="GO:0005694">
    <property type="term" value="C:chromosome"/>
    <property type="evidence" value="ECO:0007669"/>
    <property type="project" value="UniProtKB-ARBA"/>
</dbReference>
<dbReference type="PANTHER" id="PTHR43788">
    <property type="entry name" value="DNA2/NAM7 HELICASE FAMILY MEMBER"/>
    <property type="match status" value="1"/>
</dbReference>
<keyword evidence="10" id="KW-1185">Reference proteome</keyword>
<feature type="compositionally biased region" description="Polar residues" evidence="7">
    <location>
        <begin position="319"/>
        <end position="329"/>
    </location>
</feature>
<dbReference type="SUPFAM" id="SSF52540">
    <property type="entry name" value="P-loop containing nucleoside triphosphate hydrolases"/>
    <property type="match status" value="1"/>
</dbReference>
<dbReference type="InterPro" id="IPR041677">
    <property type="entry name" value="DNA2/NAM7_AAA_11"/>
</dbReference>
<feature type="compositionally biased region" description="Low complexity" evidence="7">
    <location>
        <begin position="470"/>
        <end position="480"/>
    </location>
</feature>
<feature type="compositionally biased region" description="Low complexity" evidence="7">
    <location>
        <begin position="296"/>
        <end position="318"/>
    </location>
</feature>
<keyword evidence="5" id="KW-0067">ATP-binding</keyword>